<dbReference type="Pfam" id="PF24247">
    <property type="entry name" value="DUF7450"/>
    <property type="match status" value="1"/>
</dbReference>
<protein>
    <recommendedName>
        <fullName evidence="2">DUF7450 domain-containing protein</fullName>
    </recommendedName>
</protein>
<evidence type="ECO:0000313" key="3">
    <source>
        <dbReference type="EMBL" id="HHI88352.1"/>
    </source>
</evidence>
<reference evidence="3" key="1">
    <citation type="journal article" date="2020" name="mSystems">
        <title>Genome- and Community-Level Interaction Insights into Carbon Utilization and Element Cycling Functions of Hydrothermarchaeota in Hydrothermal Sediment.</title>
        <authorList>
            <person name="Zhou Z."/>
            <person name="Liu Y."/>
            <person name="Xu W."/>
            <person name="Pan J."/>
            <person name="Luo Z.H."/>
            <person name="Li M."/>
        </authorList>
    </citation>
    <scope>NUCLEOTIDE SEQUENCE [LARGE SCALE GENOMIC DNA]</scope>
    <source>
        <strain evidence="3">HyVt-538</strain>
    </source>
</reference>
<name>A0A7V5NW41_9PROT</name>
<dbReference type="AlphaFoldDB" id="A0A7V5NW41"/>
<feature type="compositionally biased region" description="Basic and acidic residues" evidence="1">
    <location>
        <begin position="122"/>
        <end position="132"/>
    </location>
</feature>
<dbReference type="EMBL" id="DROP01000016">
    <property type="protein sequence ID" value="HHI88352.1"/>
    <property type="molecule type" value="Genomic_DNA"/>
</dbReference>
<feature type="domain" description="DUF7450" evidence="2">
    <location>
        <begin position="3"/>
        <end position="98"/>
    </location>
</feature>
<comment type="caution">
    <text evidence="3">The sequence shown here is derived from an EMBL/GenBank/DDBJ whole genome shotgun (WGS) entry which is preliminary data.</text>
</comment>
<evidence type="ECO:0000256" key="1">
    <source>
        <dbReference type="SAM" id="MobiDB-lite"/>
    </source>
</evidence>
<organism evidence="3">
    <name type="scientific">Hellea balneolensis</name>
    <dbReference type="NCBI Taxonomy" id="287478"/>
    <lineage>
        <taxon>Bacteria</taxon>
        <taxon>Pseudomonadati</taxon>
        <taxon>Pseudomonadota</taxon>
        <taxon>Alphaproteobacteria</taxon>
        <taxon>Maricaulales</taxon>
        <taxon>Robiginitomaculaceae</taxon>
        <taxon>Hellea</taxon>
    </lineage>
</organism>
<feature type="region of interest" description="Disordered" evidence="1">
    <location>
        <begin position="101"/>
        <end position="132"/>
    </location>
</feature>
<evidence type="ECO:0000259" key="2">
    <source>
        <dbReference type="Pfam" id="PF24247"/>
    </source>
</evidence>
<proteinExistence type="predicted"/>
<accession>A0A7V5NW41</accession>
<dbReference type="InterPro" id="IPR055873">
    <property type="entry name" value="DUF7450"/>
</dbReference>
<sequence>MGDHFQCYRLEKGDRVKPQTIYIKDQFGGTKAVLGRPVMLCNPSFKVHNGKEYPVRDKKRHLVCYNYVKQERPRSQSLYINTQFGADKVISTRRELFCAPAGKAHLPGRGEPPRPTFPGKPIKMETKPIKRP</sequence>
<dbReference type="Proteomes" id="UP000885806">
    <property type="component" value="Unassembled WGS sequence"/>
</dbReference>
<gene>
    <name evidence="3" type="ORF">ENK01_00230</name>
</gene>